<feature type="transmembrane region" description="Helical" evidence="1">
    <location>
        <begin position="30"/>
        <end position="47"/>
    </location>
</feature>
<reference evidence="2 3" key="1">
    <citation type="submission" date="2020-08" db="EMBL/GenBank/DDBJ databases">
        <title>Genome public.</title>
        <authorList>
            <person name="Liu C."/>
            <person name="Sun Q."/>
        </authorList>
    </citation>
    <scope>NUCLEOTIDE SEQUENCE [LARGE SCALE GENOMIC DNA]</scope>
    <source>
        <strain evidence="2 3">NSJ-71</strain>
    </source>
</reference>
<keyword evidence="3" id="KW-1185">Reference proteome</keyword>
<name>A0ABR7HJI7_9FIRM</name>
<dbReference type="NCBIfam" id="TIGR01488">
    <property type="entry name" value="HAD-SF-IB"/>
    <property type="match status" value="1"/>
</dbReference>
<evidence type="ECO:0000313" key="3">
    <source>
        <dbReference type="Proteomes" id="UP000636755"/>
    </source>
</evidence>
<proteinExistence type="predicted"/>
<keyword evidence="1" id="KW-0472">Membrane</keyword>
<dbReference type="Gene3D" id="3.40.50.1000">
    <property type="entry name" value="HAD superfamily/HAD-like"/>
    <property type="match status" value="1"/>
</dbReference>
<evidence type="ECO:0000313" key="2">
    <source>
        <dbReference type="EMBL" id="MBC5727699.1"/>
    </source>
</evidence>
<dbReference type="Proteomes" id="UP000636755">
    <property type="component" value="Unassembled WGS sequence"/>
</dbReference>
<dbReference type="InterPro" id="IPR023214">
    <property type="entry name" value="HAD_sf"/>
</dbReference>
<dbReference type="RefSeq" id="WP_022234647.1">
    <property type="nucleotide sequence ID" value="NZ_JACOPS010000001.1"/>
</dbReference>
<dbReference type="Gene3D" id="1.20.1440.100">
    <property type="entry name" value="SG protein - dephosphorylation function"/>
    <property type="match status" value="1"/>
</dbReference>
<organism evidence="2 3">
    <name type="scientific">Ruminococcus intestinalis</name>
    <dbReference type="NCBI Taxonomy" id="2763066"/>
    <lineage>
        <taxon>Bacteria</taxon>
        <taxon>Bacillati</taxon>
        <taxon>Bacillota</taxon>
        <taxon>Clostridia</taxon>
        <taxon>Eubacteriales</taxon>
        <taxon>Oscillospiraceae</taxon>
        <taxon>Ruminococcus</taxon>
    </lineage>
</organism>
<sequence>MNVYDFDKTIYDGDSTADFYIFSLKRHKKILLLAPSLIGAFIKFYVFKIGTKTQFKEKMYKFLKYCDIQKDITDFWNINIDKIKPFYKNQQQKDDVIISASPEFLLAPICKTLKINYLMASVVDEHTGKYSGINCHGEEKVRRYREMFGDTKIHEFYSDSYSDTPLAKISEKAFIVKGNRLLDWDFSK</sequence>
<dbReference type="InterPro" id="IPR036412">
    <property type="entry name" value="HAD-like_sf"/>
</dbReference>
<evidence type="ECO:0000256" key="1">
    <source>
        <dbReference type="SAM" id="Phobius"/>
    </source>
</evidence>
<keyword evidence="1" id="KW-0812">Transmembrane</keyword>
<comment type="caution">
    <text evidence="2">The sequence shown here is derived from an EMBL/GenBank/DDBJ whole genome shotgun (WGS) entry which is preliminary data.</text>
</comment>
<dbReference type="EMBL" id="JACOPS010000001">
    <property type="protein sequence ID" value="MBC5727699.1"/>
    <property type="molecule type" value="Genomic_DNA"/>
</dbReference>
<gene>
    <name evidence="2" type="ORF">H8R91_03975</name>
</gene>
<dbReference type="SUPFAM" id="SSF56784">
    <property type="entry name" value="HAD-like"/>
    <property type="match status" value="1"/>
</dbReference>
<keyword evidence="1" id="KW-1133">Transmembrane helix</keyword>
<accession>A0ABR7HJI7</accession>
<protein>
    <submittedName>
        <fullName evidence="2">HAD-IB family phosphatase</fullName>
    </submittedName>
</protein>
<dbReference type="Pfam" id="PF12710">
    <property type="entry name" value="HAD"/>
    <property type="match status" value="1"/>
</dbReference>